<keyword evidence="3" id="KW-1185">Reference proteome</keyword>
<dbReference type="Proteomes" id="UP001611162">
    <property type="component" value="Unassembled WGS sequence"/>
</dbReference>
<gene>
    <name evidence="2" type="ORF">ACH4TF_33115</name>
</gene>
<organism evidence="2 3">
    <name type="scientific">Streptomyces abikoensis</name>
    <dbReference type="NCBI Taxonomy" id="97398"/>
    <lineage>
        <taxon>Bacteria</taxon>
        <taxon>Bacillati</taxon>
        <taxon>Actinomycetota</taxon>
        <taxon>Actinomycetes</taxon>
        <taxon>Kitasatosporales</taxon>
        <taxon>Streptomycetaceae</taxon>
        <taxon>Streptomyces</taxon>
    </lineage>
</organism>
<evidence type="ECO:0000313" key="2">
    <source>
        <dbReference type="EMBL" id="MFI0915237.1"/>
    </source>
</evidence>
<evidence type="ECO:0000256" key="1">
    <source>
        <dbReference type="SAM" id="MobiDB-lite"/>
    </source>
</evidence>
<comment type="caution">
    <text evidence="2">The sequence shown here is derived from an EMBL/GenBank/DDBJ whole genome shotgun (WGS) entry which is preliminary data.</text>
</comment>
<evidence type="ECO:0000313" key="3">
    <source>
        <dbReference type="Proteomes" id="UP001611162"/>
    </source>
</evidence>
<proteinExistence type="predicted"/>
<accession>A0ABW7TFZ2</accession>
<sequence>MTQRTWRPDGPGSFQAPPDVHAVHDRNGRLWKRSGPRWTTIGSHYIRWRVLVADHGPLTEAPAAQ</sequence>
<evidence type="ECO:0008006" key="4">
    <source>
        <dbReference type="Google" id="ProtNLM"/>
    </source>
</evidence>
<protein>
    <recommendedName>
        <fullName evidence="4">Transposase</fullName>
    </recommendedName>
</protein>
<dbReference type="RefSeq" id="WP_397614861.1">
    <property type="nucleotide sequence ID" value="NZ_JBIRRB010000018.1"/>
</dbReference>
<reference evidence="2 3" key="1">
    <citation type="submission" date="2024-10" db="EMBL/GenBank/DDBJ databases">
        <title>The Natural Products Discovery Center: Release of the First 8490 Sequenced Strains for Exploring Actinobacteria Biosynthetic Diversity.</title>
        <authorList>
            <person name="Kalkreuter E."/>
            <person name="Kautsar S.A."/>
            <person name="Yang D."/>
            <person name="Bader C.D."/>
            <person name="Teijaro C.N."/>
            <person name="Fluegel L."/>
            <person name="Davis C.M."/>
            <person name="Simpson J.R."/>
            <person name="Lauterbach L."/>
            <person name="Steele A.D."/>
            <person name="Gui C."/>
            <person name="Meng S."/>
            <person name="Li G."/>
            <person name="Viehrig K."/>
            <person name="Ye F."/>
            <person name="Su P."/>
            <person name="Kiefer A.F."/>
            <person name="Nichols A."/>
            <person name="Cepeda A.J."/>
            <person name="Yan W."/>
            <person name="Fan B."/>
            <person name="Jiang Y."/>
            <person name="Adhikari A."/>
            <person name="Zheng C.-J."/>
            <person name="Schuster L."/>
            <person name="Cowan T.M."/>
            <person name="Smanski M.J."/>
            <person name="Chevrette M.G."/>
            <person name="De Carvalho L.P.S."/>
            <person name="Shen B."/>
        </authorList>
    </citation>
    <scope>NUCLEOTIDE SEQUENCE [LARGE SCALE GENOMIC DNA]</scope>
    <source>
        <strain evidence="2 3">NPDC020979</strain>
    </source>
</reference>
<dbReference type="EMBL" id="JBIRRB010000018">
    <property type="protein sequence ID" value="MFI0915237.1"/>
    <property type="molecule type" value="Genomic_DNA"/>
</dbReference>
<name>A0ABW7TFZ2_9ACTN</name>
<feature type="region of interest" description="Disordered" evidence="1">
    <location>
        <begin position="1"/>
        <end position="21"/>
    </location>
</feature>